<sequence length="109" mass="11907">MSRPWRLTRQAEAALTDIARWTIETFGPNQAAAYEDDLIAVCDQIAAGTALTRACRDIIDPDLPGALRLARAGQHVVVFIEDAGQVIIVDCLHSRSDLPRRLAGLDLRG</sequence>
<dbReference type="Gene3D" id="3.30.2310.20">
    <property type="entry name" value="RelE-like"/>
    <property type="match status" value="1"/>
</dbReference>
<evidence type="ECO:0000256" key="1">
    <source>
        <dbReference type="ARBA" id="ARBA00022649"/>
    </source>
</evidence>
<evidence type="ECO:0000313" key="2">
    <source>
        <dbReference type="EMBL" id="NKX43168.1"/>
    </source>
</evidence>
<dbReference type="AlphaFoldDB" id="A0A7X6JXV5"/>
<reference evidence="2 3" key="1">
    <citation type="submission" date="2020-04" db="EMBL/GenBank/DDBJ databases">
        <authorList>
            <person name="Yoon J."/>
        </authorList>
    </citation>
    <scope>NUCLEOTIDE SEQUENCE [LARGE SCALE GENOMIC DNA]</scope>
    <source>
        <strain evidence="2 3">KMU-115</strain>
    </source>
</reference>
<dbReference type="RefSeq" id="WP_168621558.1">
    <property type="nucleotide sequence ID" value="NZ_JAAZQQ010000001.1"/>
</dbReference>
<dbReference type="Proteomes" id="UP000526408">
    <property type="component" value="Unassembled WGS sequence"/>
</dbReference>
<gene>
    <name evidence="2" type="ORF">HCU73_01075</name>
</gene>
<dbReference type="Pfam" id="PF05016">
    <property type="entry name" value="ParE_toxin"/>
    <property type="match status" value="1"/>
</dbReference>
<dbReference type="InterPro" id="IPR035093">
    <property type="entry name" value="RelE/ParE_toxin_dom_sf"/>
</dbReference>
<keyword evidence="3" id="KW-1185">Reference proteome</keyword>
<evidence type="ECO:0000313" key="3">
    <source>
        <dbReference type="Proteomes" id="UP000526408"/>
    </source>
</evidence>
<protein>
    <submittedName>
        <fullName evidence="2">Type II toxin-antitoxin system RelE/ParE family toxin</fullName>
    </submittedName>
</protein>
<proteinExistence type="predicted"/>
<keyword evidence="1" id="KW-1277">Toxin-antitoxin system</keyword>
<dbReference type="EMBL" id="JAAZQQ010000001">
    <property type="protein sequence ID" value="NKX43168.1"/>
    <property type="molecule type" value="Genomic_DNA"/>
</dbReference>
<dbReference type="InterPro" id="IPR007712">
    <property type="entry name" value="RelE/ParE_toxin"/>
</dbReference>
<organism evidence="2 3">
    <name type="scientific">Roseicyclus persicicus</name>
    <dbReference type="NCBI Taxonomy" id="2650661"/>
    <lineage>
        <taxon>Bacteria</taxon>
        <taxon>Pseudomonadati</taxon>
        <taxon>Pseudomonadota</taxon>
        <taxon>Alphaproteobacteria</taxon>
        <taxon>Rhodobacterales</taxon>
        <taxon>Roseobacteraceae</taxon>
        <taxon>Roseicyclus</taxon>
    </lineage>
</organism>
<accession>A0A7X6JXV5</accession>
<comment type="caution">
    <text evidence="2">The sequence shown here is derived from an EMBL/GenBank/DDBJ whole genome shotgun (WGS) entry which is preliminary data.</text>
</comment>
<name>A0A7X6JXV5_9RHOB</name>